<dbReference type="Proteomes" id="UP000824261">
    <property type="component" value="Unassembled WGS sequence"/>
</dbReference>
<reference evidence="2" key="2">
    <citation type="journal article" date="2021" name="PeerJ">
        <title>Extensive microbial diversity within the chicken gut microbiome revealed by metagenomics and culture.</title>
        <authorList>
            <person name="Gilroy R."/>
            <person name="Ravi A."/>
            <person name="Getino M."/>
            <person name="Pursley I."/>
            <person name="Horton D.L."/>
            <person name="Alikhan N.F."/>
            <person name="Baker D."/>
            <person name="Gharbi K."/>
            <person name="Hall N."/>
            <person name="Watson M."/>
            <person name="Adriaenssens E.M."/>
            <person name="Foster-Nyarko E."/>
            <person name="Jarju S."/>
            <person name="Secka A."/>
            <person name="Antonio M."/>
            <person name="Oren A."/>
            <person name="Chaudhuri R.R."/>
            <person name="La Ragione R."/>
            <person name="Hildebrand F."/>
            <person name="Pallen M.J."/>
        </authorList>
    </citation>
    <scope>NUCLEOTIDE SEQUENCE</scope>
    <source>
        <strain evidence="2">ChiGjej1B1-2707</strain>
    </source>
</reference>
<evidence type="ECO:0000313" key="2">
    <source>
        <dbReference type="EMBL" id="HIR00883.1"/>
    </source>
</evidence>
<evidence type="ECO:0000256" key="1">
    <source>
        <dbReference type="SAM" id="MobiDB-lite"/>
    </source>
</evidence>
<gene>
    <name evidence="2" type="ORF">IAA69_01190</name>
</gene>
<dbReference type="EMBL" id="DVGB01000011">
    <property type="protein sequence ID" value="HIR00883.1"/>
    <property type="molecule type" value="Genomic_DNA"/>
</dbReference>
<protein>
    <submittedName>
        <fullName evidence="2">Addiction module toxin RelE</fullName>
    </submittedName>
</protein>
<proteinExistence type="predicted"/>
<dbReference type="InterPro" id="IPR035093">
    <property type="entry name" value="RelE/ParE_toxin_dom_sf"/>
</dbReference>
<dbReference type="AlphaFoldDB" id="A0A9D1A0N1"/>
<evidence type="ECO:0000313" key="3">
    <source>
        <dbReference type="Proteomes" id="UP000824261"/>
    </source>
</evidence>
<comment type="caution">
    <text evidence="2">The sequence shown here is derived from an EMBL/GenBank/DDBJ whole genome shotgun (WGS) entry which is preliminary data.</text>
</comment>
<accession>A0A9D1A0N1</accession>
<name>A0A9D1A0N1_9ACTN</name>
<feature type="region of interest" description="Disordered" evidence="1">
    <location>
        <begin position="94"/>
        <end position="118"/>
    </location>
</feature>
<reference evidence="2" key="1">
    <citation type="submission" date="2020-10" db="EMBL/GenBank/DDBJ databases">
        <authorList>
            <person name="Gilroy R."/>
        </authorList>
    </citation>
    <scope>NUCLEOTIDE SEQUENCE</scope>
    <source>
        <strain evidence="2">ChiGjej1B1-2707</strain>
    </source>
</reference>
<sequence>MSGVFTVVFYNDAAAKEYRKLDGSTKRLVNVALLKLQTRADEIGTPLSGPLAGCKKIKWRNVGLRMIFRIVDETTVEIVEVIAIGQRDKERAYRTATQRIETPAHRTGMFTPPDDTSC</sequence>
<dbReference type="Gene3D" id="3.30.2310.20">
    <property type="entry name" value="RelE-like"/>
    <property type="match status" value="1"/>
</dbReference>
<organism evidence="2 3">
    <name type="scientific">Candidatus Aveggerthella stercoripullorum</name>
    <dbReference type="NCBI Taxonomy" id="2840688"/>
    <lineage>
        <taxon>Bacteria</taxon>
        <taxon>Bacillati</taxon>
        <taxon>Actinomycetota</taxon>
        <taxon>Coriobacteriia</taxon>
        <taxon>Eggerthellales</taxon>
        <taxon>Eggerthellaceae</taxon>
        <taxon>Eggerthellaceae incertae sedis</taxon>
        <taxon>Candidatus Aveggerthella</taxon>
    </lineage>
</organism>
<dbReference type="SUPFAM" id="SSF143011">
    <property type="entry name" value="RelE-like"/>
    <property type="match status" value="1"/>
</dbReference>